<reference evidence="1" key="1">
    <citation type="submission" date="2015-11" db="EMBL/GenBank/DDBJ databases">
        <authorList>
            <person name="Zhang Y."/>
            <person name="Guo Z."/>
        </authorList>
    </citation>
    <scope>NUCLEOTIDE SEQUENCE</scope>
    <source>
        <strain evidence="1">BN30871</strain>
    </source>
</reference>
<protein>
    <submittedName>
        <fullName evidence="1">Uncharacterized protein</fullName>
    </submittedName>
</protein>
<accession>A0A0S4XNY3</accession>
<proteinExistence type="predicted"/>
<name>A0A0S4XNY3_9BACT</name>
<dbReference type="AlphaFoldDB" id="A0A0S4XNY3"/>
<dbReference type="EMBL" id="FAXN01000042">
    <property type="protein sequence ID" value="CUV65676.1"/>
    <property type="molecule type" value="Genomic_DNA"/>
</dbReference>
<organism evidence="1">
    <name type="scientific">Sulfurovum sp. enrichment culture clone C5</name>
    <dbReference type="NCBI Taxonomy" id="497650"/>
    <lineage>
        <taxon>Bacteria</taxon>
        <taxon>Pseudomonadati</taxon>
        <taxon>Campylobacterota</taxon>
        <taxon>Epsilonproteobacteria</taxon>
        <taxon>Campylobacterales</taxon>
        <taxon>Sulfurovaceae</taxon>
        <taxon>Sulfurovum</taxon>
        <taxon>environmental samples</taxon>
    </lineage>
</organism>
<sequence length="88" mass="10298">MIILSPVGVIFRLIYNAPEHSEKINQDEICYVYSYRDDATNDGGYLVTRSKQFFIFERKIETIKYSTYKGNGKLTEQNVCSLFKKNEN</sequence>
<evidence type="ECO:0000313" key="1">
    <source>
        <dbReference type="EMBL" id="CUV65676.1"/>
    </source>
</evidence>
<gene>
    <name evidence="1" type="ORF">BN3087_410007</name>
</gene>